<keyword evidence="1" id="KW-0132">Cell division</keyword>
<evidence type="ECO:0000313" key="3">
    <source>
        <dbReference type="Proteomes" id="UP000335415"/>
    </source>
</evidence>
<dbReference type="Pfam" id="PF13997">
    <property type="entry name" value="YqjK"/>
    <property type="match status" value="1"/>
</dbReference>
<reference evidence="1 3" key="1">
    <citation type="submission" date="2019-09" db="EMBL/GenBank/DDBJ databases">
        <authorList>
            <person name="Li Y."/>
        </authorList>
    </citation>
    <scope>NUCLEOTIDE SEQUENCE [LARGE SCALE GENOMIC DNA]</scope>
    <source>
        <strain evidence="1 3">L3-3HA</strain>
    </source>
</reference>
<dbReference type="GO" id="GO:0051301">
    <property type="term" value="P:cell division"/>
    <property type="evidence" value="ECO:0007669"/>
    <property type="project" value="UniProtKB-KW"/>
</dbReference>
<dbReference type="Proteomes" id="UP000335415">
    <property type="component" value="Unassembled WGS sequence"/>
</dbReference>
<dbReference type="InterPro" id="IPR025612">
    <property type="entry name" value="YqjK"/>
</dbReference>
<proteinExistence type="predicted"/>
<dbReference type="RefSeq" id="WP_150433797.1">
    <property type="nucleotide sequence ID" value="NZ_VYKJ01000001.1"/>
</dbReference>
<protein>
    <submittedName>
        <fullName evidence="1">Cell division protein FtsH</fullName>
    </submittedName>
</protein>
<organism evidence="1 3">
    <name type="scientific">Affinibrenneria salicis</name>
    <dbReference type="NCBI Taxonomy" id="2590031"/>
    <lineage>
        <taxon>Bacteria</taxon>
        <taxon>Pseudomonadati</taxon>
        <taxon>Pseudomonadota</taxon>
        <taxon>Gammaproteobacteria</taxon>
        <taxon>Enterobacterales</taxon>
        <taxon>Pectobacteriaceae</taxon>
        <taxon>Affinibrenneria</taxon>
    </lineage>
</organism>
<keyword evidence="3" id="KW-1185">Reference proteome</keyword>
<accession>A0A5J5G6M2</accession>
<comment type="caution">
    <text evidence="1">The sequence shown here is derived from an EMBL/GenBank/DDBJ whole genome shotgun (WGS) entry which is preliminary data.</text>
</comment>
<dbReference type="EMBL" id="VYKJ01000001">
    <property type="protein sequence ID" value="KAA9002829.1"/>
    <property type="molecule type" value="Genomic_DNA"/>
</dbReference>
<gene>
    <name evidence="1" type="ORF">FJU30_02210</name>
    <name evidence="2" type="ORF">FJU30_02555</name>
</gene>
<dbReference type="AlphaFoldDB" id="A0A5J5G6M2"/>
<keyword evidence="1" id="KW-0131">Cell cycle</keyword>
<dbReference type="OrthoDB" id="6504948at2"/>
<dbReference type="EMBL" id="VYKJ01000001">
    <property type="protein sequence ID" value="KAA9002884.1"/>
    <property type="molecule type" value="Genomic_DNA"/>
</dbReference>
<evidence type="ECO:0000313" key="2">
    <source>
        <dbReference type="EMBL" id="KAA9002884.1"/>
    </source>
</evidence>
<name>A0A5J5G6M2_9GAMM</name>
<evidence type="ECO:0000313" key="1">
    <source>
        <dbReference type="EMBL" id="KAA9002829.1"/>
    </source>
</evidence>
<sequence>MSRTQRERDKARLLRHIQQQRLDLSASKKQWLETTETCDRYFGGLLGLRKYLLAGAGVMAVYGLRHPGKLVLWTRRAIGAWGTIKFLRKALQR</sequence>